<name>A0ABV6DM68_9BACL</name>
<evidence type="ECO:0000313" key="3">
    <source>
        <dbReference type="Proteomes" id="UP001589776"/>
    </source>
</evidence>
<protein>
    <submittedName>
        <fullName evidence="2">DUF2383 domain-containing protein</fullName>
    </submittedName>
</protein>
<dbReference type="RefSeq" id="WP_377471065.1">
    <property type="nucleotide sequence ID" value="NZ_JBHLWN010000060.1"/>
</dbReference>
<dbReference type="InterPro" id="IPR012347">
    <property type="entry name" value="Ferritin-like"/>
</dbReference>
<accession>A0ABV6DM68</accession>
<dbReference type="InterPro" id="IPR009078">
    <property type="entry name" value="Ferritin-like_SF"/>
</dbReference>
<dbReference type="SUPFAM" id="SSF47240">
    <property type="entry name" value="Ferritin-like"/>
    <property type="match status" value="1"/>
</dbReference>
<dbReference type="Pfam" id="PF09537">
    <property type="entry name" value="DUF2383"/>
    <property type="match status" value="1"/>
</dbReference>
<comment type="caution">
    <text evidence="2">The sequence shown here is derived from an EMBL/GenBank/DDBJ whole genome shotgun (WGS) entry which is preliminary data.</text>
</comment>
<dbReference type="InterPro" id="IPR019052">
    <property type="entry name" value="DUF2383"/>
</dbReference>
<sequence length="149" mass="16740">MTDSAQQLAKFLEGQYMGIHAYDHFIQNMDDAYLKQELQHIQQDLKSQASRVAARIQELGGNPPDNLGIGGQIQEWVSELKGFPASPEGILRMALKGEDKYGIHRAHEEIHGKLDEQSAALIDDVFKRSKAHVDKLQLLLEHLSAAERL</sequence>
<keyword evidence="3" id="KW-1185">Reference proteome</keyword>
<dbReference type="CDD" id="cd00657">
    <property type="entry name" value="Ferritin_like"/>
    <property type="match status" value="1"/>
</dbReference>
<feature type="domain" description="DUF2383" evidence="1">
    <location>
        <begin position="5"/>
        <end position="100"/>
    </location>
</feature>
<dbReference type="EMBL" id="JBHLWN010000060">
    <property type="protein sequence ID" value="MFC0213740.1"/>
    <property type="molecule type" value="Genomic_DNA"/>
</dbReference>
<proteinExistence type="predicted"/>
<dbReference type="Proteomes" id="UP001589776">
    <property type="component" value="Unassembled WGS sequence"/>
</dbReference>
<gene>
    <name evidence="2" type="ORF">ACFFK0_14945</name>
</gene>
<reference evidence="2 3" key="1">
    <citation type="submission" date="2024-09" db="EMBL/GenBank/DDBJ databases">
        <authorList>
            <person name="Sun Q."/>
            <person name="Mori K."/>
        </authorList>
    </citation>
    <scope>NUCLEOTIDE SEQUENCE [LARGE SCALE GENOMIC DNA]</scope>
    <source>
        <strain evidence="2 3">CCM 7759</strain>
    </source>
</reference>
<evidence type="ECO:0000259" key="1">
    <source>
        <dbReference type="Pfam" id="PF09537"/>
    </source>
</evidence>
<evidence type="ECO:0000313" key="2">
    <source>
        <dbReference type="EMBL" id="MFC0213740.1"/>
    </source>
</evidence>
<dbReference type="Gene3D" id="1.20.1260.10">
    <property type="match status" value="1"/>
</dbReference>
<organism evidence="2 3">
    <name type="scientific">Paenibacillus chartarius</name>
    <dbReference type="NCBI Taxonomy" id="747481"/>
    <lineage>
        <taxon>Bacteria</taxon>
        <taxon>Bacillati</taxon>
        <taxon>Bacillota</taxon>
        <taxon>Bacilli</taxon>
        <taxon>Bacillales</taxon>
        <taxon>Paenibacillaceae</taxon>
        <taxon>Paenibacillus</taxon>
    </lineage>
</organism>